<accession>A0A285X2N2</accession>
<evidence type="ECO:0000313" key="2">
    <source>
        <dbReference type="EMBL" id="SOC79572.1"/>
    </source>
</evidence>
<dbReference type="SUPFAM" id="SSF75169">
    <property type="entry name" value="DsrEFH-like"/>
    <property type="match status" value="1"/>
</dbReference>
<name>A0A285X2N2_9FLAO</name>
<keyword evidence="3" id="KW-1185">Reference proteome</keyword>
<dbReference type="Proteomes" id="UP000219193">
    <property type="component" value="Unassembled WGS sequence"/>
</dbReference>
<organism evidence="2 3">
    <name type="scientific">Salinimicrobium sediminis</name>
    <dbReference type="NCBI Taxonomy" id="1343891"/>
    <lineage>
        <taxon>Bacteria</taxon>
        <taxon>Pseudomonadati</taxon>
        <taxon>Bacteroidota</taxon>
        <taxon>Flavobacteriia</taxon>
        <taxon>Flavobacteriales</taxon>
        <taxon>Flavobacteriaceae</taxon>
        <taxon>Salinimicrobium</taxon>
    </lineage>
</organism>
<gene>
    <name evidence="2" type="ORF">SAMN06296241_1101</name>
</gene>
<protein>
    <submittedName>
        <fullName evidence="2">DsrE/DsrF-like family protein</fullName>
    </submittedName>
</protein>
<dbReference type="Pfam" id="PF02635">
    <property type="entry name" value="DsrE"/>
    <property type="match status" value="1"/>
</dbReference>
<dbReference type="OrthoDB" id="1445762at2"/>
<keyword evidence="1" id="KW-0732">Signal</keyword>
<dbReference type="AlphaFoldDB" id="A0A285X2N2"/>
<feature type="chain" id="PRO_5013239086" evidence="1">
    <location>
        <begin position="23"/>
        <end position="138"/>
    </location>
</feature>
<evidence type="ECO:0000256" key="1">
    <source>
        <dbReference type="SAM" id="SignalP"/>
    </source>
</evidence>
<feature type="signal peptide" evidence="1">
    <location>
        <begin position="1"/>
        <end position="22"/>
    </location>
</feature>
<dbReference type="Gene3D" id="3.40.1260.10">
    <property type="entry name" value="DsrEFH-like"/>
    <property type="match status" value="1"/>
</dbReference>
<reference evidence="3" key="1">
    <citation type="submission" date="2017-09" db="EMBL/GenBank/DDBJ databases">
        <authorList>
            <person name="Varghese N."/>
            <person name="Submissions S."/>
        </authorList>
    </citation>
    <scope>NUCLEOTIDE SEQUENCE [LARGE SCALE GENOMIC DNA]</scope>
    <source>
        <strain evidence="3">CGMCC 1.12641</strain>
    </source>
</reference>
<dbReference type="RefSeq" id="WP_097055297.1">
    <property type="nucleotide sequence ID" value="NZ_OCMF01000001.1"/>
</dbReference>
<dbReference type="InterPro" id="IPR003787">
    <property type="entry name" value="Sulphur_relay_DsrE/F-like"/>
</dbReference>
<dbReference type="InterPro" id="IPR027396">
    <property type="entry name" value="DsrEFH-like"/>
</dbReference>
<evidence type="ECO:0000313" key="3">
    <source>
        <dbReference type="Proteomes" id="UP000219193"/>
    </source>
</evidence>
<proteinExistence type="predicted"/>
<dbReference type="EMBL" id="OCMF01000001">
    <property type="protein sequence ID" value="SOC79572.1"/>
    <property type="molecule type" value="Genomic_DNA"/>
</dbReference>
<sequence length="138" mass="15692">MKMYFISSIVILLAVFTNPVNAQEQQEQQNYVVLTKKVPQLKPILIAAESLAREDGHHFGKFEVIICGQTVKELTNKEMMQEHINKAKEQNVELVACGFSLKKFGVDRRDISPELKVVDNGILYNLQLQKKGYISLSL</sequence>